<dbReference type="EC" id="2.7.7.41" evidence="6 18"/>
<dbReference type="InterPro" id="IPR000374">
    <property type="entry name" value="PC_trans"/>
</dbReference>
<feature type="transmembrane region" description="Helical" evidence="19">
    <location>
        <begin position="131"/>
        <end position="150"/>
    </location>
</feature>
<evidence type="ECO:0000256" key="6">
    <source>
        <dbReference type="ARBA" id="ARBA00012487"/>
    </source>
</evidence>
<accession>A0ABS4GMQ0</accession>
<dbReference type="PANTHER" id="PTHR46382">
    <property type="entry name" value="PHOSPHATIDATE CYTIDYLYLTRANSFERASE"/>
    <property type="match status" value="1"/>
</dbReference>
<dbReference type="RefSeq" id="WP_209809621.1">
    <property type="nucleotide sequence ID" value="NZ_JAGGKT010000003.1"/>
</dbReference>
<dbReference type="Pfam" id="PF01148">
    <property type="entry name" value="CTP_transf_1"/>
    <property type="match status" value="1"/>
</dbReference>
<comment type="pathway">
    <text evidence="3 18">Phospholipid metabolism; CDP-diacylglycerol biosynthesis; CDP-diacylglycerol from sn-glycerol 3-phosphate: step 3/3.</text>
</comment>
<evidence type="ECO:0000256" key="2">
    <source>
        <dbReference type="ARBA" id="ARBA00004651"/>
    </source>
</evidence>
<feature type="transmembrane region" description="Helical" evidence="19">
    <location>
        <begin position="54"/>
        <end position="72"/>
    </location>
</feature>
<keyword evidence="17" id="KW-1208">Phospholipid metabolism</keyword>
<evidence type="ECO:0000256" key="17">
    <source>
        <dbReference type="ARBA" id="ARBA00023264"/>
    </source>
</evidence>
<feature type="transmembrane region" description="Helical" evidence="19">
    <location>
        <begin position="78"/>
        <end position="95"/>
    </location>
</feature>
<evidence type="ECO:0000256" key="18">
    <source>
        <dbReference type="RuleBase" id="RU003938"/>
    </source>
</evidence>
<evidence type="ECO:0000256" key="16">
    <source>
        <dbReference type="ARBA" id="ARBA00023209"/>
    </source>
</evidence>
<evidence type="ECO:0000256" key="12">
    <source>
        <dbReference type="ARBA" id="ARBA00022695"/>
    </source>
</evidence>
<evidence type="ECO:0000256" key="7">
    <source>
        <dbReference type="ARBA" id="ARBA00019373"/>
    </source>
</evidence>
<comment type="caution">
    <text evidence="20">The sequence shown here is derived from an EMBL/GenBank/DDBJ whole genome shotgun (WGS) entry which is preliminary data.</text>
</comment>
<dbReference type="PROSITE" id="PS01315">
    <property type="entry name" value="CDS"/>
    <property type="match status" value="1"/>
</dbReference>
<feature type="transmembrane region" description="Helical" evidence="19">
    <location>
        <begin position="171"/>
        <end position="190"/>
    </location>
</feature>
<comment type="catalytic activity">
    <reaction evidence="1 18">
        <text>a 1,2-diacyl-sn-glycero-3-phosphate + CTP + H(+) = a CDP-1,2-diacyl-sn-glycerol + diphosphate</text>
        <dbReference type="Rhea" id="RHEA:16229"/>
        <dbReference type="ChEBI" id="CHEBI:15378"/>
        <dbReference type="ChEBI" id="CHEBI:33019"/>
        <dbReference type="ChEBI" id="CHEBI:37563"/>
        <dbReference type="ChEBI" id="CHEBI:58332"/>
        <dbReference type="ChEBI" id="CHEBI:58608"/>
        <dbReference type="EC" id="2.7.7.41"/>
    </reaction>
</comment>
<reference evidence="20 21" key="1">
    <citation type="submission" date="2021-03" db="EMBL/GenBank/DDBJ databases">
        <title>Genomic Encyclopedia of Type Strains, Phase IV (KMG-IV): sequencing the most valuable type-strain genomes for metagenomic binning, comparative biology and taxonomic classification.</title>
        <authorList>
            <person name="Goeker M."/>
        </authorList>
    </citation>
    <scope>NUCLEOTIDE SEQUENCE [LARGE SCALE GENOMIC DNA]</scope>
    <source>
        <strain evidence="20 21">DSM 24738</strain>
    </source>
</reference>
<comment type="similarity">
    <text evidence="5 18">Belongs to the CDS family.</text>
</comment>
<dbReference type="EMBL" id="JAGGKT010000003">
    <property type="protein sequence ID" value="MBP1931524.1"/>
    <property type="molecule type" value="Genomic_DNA"/>
</dbReference>
<sequence>MKTRIVTGAIGGAVFLSLVYAGGIAFGILLFFIGLFGFYEWLKMGRIHIGSKQGIVGLIFTIYYLLPVYVTGGWTSKSLLVELIVLLVIVVLSKNKANIQEISYVYLGSIYLGVALHYMNEARLMENGLTLTLVILIAVWTTDTAAYFVGKAFGKHKLWPAISPNKTVEGSVGAIVFAVLTVVLFAMFSAQITVPFALLLALAISIGGQIGDLVESAVKRTFDVKDSGQILPGHGGVLDRFDSLLFVFILLHLLSLI</sequence>
<keyword evidence="14" id="KW-0443">Lipid metabolism</keyword>
<keyword evidence="16" id="KW-0594">Phospholipid biosynthesis</keyword>
<evidence type="ECO:0000256" key="9">
    <source>
        <dbReference type="ARBA" id="ARBA00022516"/>
    </source>
</evidence>
<keyword evidence="15 19" id="KW-0472">Membrane</keyword>
<evidence type="ECO:0000256" key="14">
    <source>
        <dbReference type="ARBA" id="ARBA00023098"/>
    </source>
</evidence>
<keyword evidence="13 19" id="KW-1133">Transmembrane helix</keyword>
<keyword evidence="12 18" id="KW-0548">Nucleotidyltransferase</keyword>
<gene>
    <name evidence="20" type="ORF">J2Z37_001525</name>
</gene>
<evidence type="ECO:0000256" key="19">
    <source>
        <dbReference type="SAM" id="Phobius"/>
    </source>
</evidence>
<dbReference type="Proteomes" id="UP001519343">
    <property type="component" value="Unassembled WGS sequence"/>
</dbReference>
<evidence type="ECO:0000256" key="8">
    <source>
        <dbReference type="ARBA" id="ARBA00022475"/>
    </source>
</evidence>
<keyword evidence="10 18" id="KW-0808">Transferase</keyword>
<feature type="transmembrane region" description="Helical" evidence="19">
    <location>
        <begin position="20"/>
        <end position="42"/>
    </location>
</feature>
<keyword evidence="11 18" id="KW-0812">Transmembrane</keyword>
<evidence type="ECO:0000313" key="21">
    <source>
        <dbReference type="Proteomes" id="UP001519343"/>
    </source>
</evidence>
<name>A0ABS4GMQ0_9BACL</name>
<comment type="pathway">
    <text evidence="4">Lipid metabolism.</text>
</comment>
<evidence type="ECO:0000256" key="5">
    <source>
        <dbReference type="ARBA" id="ARBA00010185"/>
    </source>
</evidence>
<evidence type="ECO:0000256" key="3">
    <source>
        <dbReference type="ARBA" id="ARBA00005119"/>
    </source>
</evidence>
<feature type="transmembrane region" description="Helical" evidence="19">
    <location>
        <begin position="102"/>
        <end position="119"/>
    </location>
</feature>
<evidence type="ECO:0000256" key="15">
    <source>
        <dbReference type="ARBA" id="ARBA00023136"/>
    </source>
</evidence>
<keyword evidence="21" id="KW-1185">Reference proteome</keyword>
<keyword evidence="9" id="KW-0444">Lipid biosynthesis</keyword>
<organism evidence="20 21">
    <name type="scientific">Ammoniphilus resinae</name>
    <dbReference type="NCBI Taxonomy" id="861532"/>
    <lineage>
        <taxon>Bacteria</taxon>
        <taxon>Bacillati</taxon>
        <taxon>Bacillota</taxon>
        <taxon>Bacilli</taxon>
        <taxon>Bacillales</taxon>
        <taxon>Paenibacillaceae</taxon>
        <taxon>Aneurinibacillus group</taxon>
        <taxon>Ammoniphilus</taxon>
    </lineage>
</organism>
<evidence type="ECO:0000313" key="20">
    <source>
        <dbReference type="EMBL" id="MBP1931524.1"/>
    </source>
</evidence>
<dbReference type="GO" id="GO:0004605">
    <property type="term" value="F:phosphatidate cytidylyltransferase activity"/>
    <property type="evidence" value="ECO:0007669"/>
    <property type="project" value="UniProtKB-EC"/>
</dbReference>
<evidence type="ECO:0000256" key="13">
    <source>
        <dbReference type="ARBA" id="ARBA00022989"/>
    </source>
</evidence>
<evidence type="ECO:0000256" key="1">
    <source>
        <dbReference type="ARBA" id="ARBA00001698"/>
    </source>
</evidence>
<evidence type="ECO:0000256" key="11">
    <source>
        <dbReference type="ARBA" id="ARBA00022692"/>
    </source>
</evidence>
<keyword evidence="8" id="KW-1003">Cell membrane</keyword>
<evidence type="ECO:0000256" key="4">
    <source>
        <dbReference type="ARBA" id="ARBA00005189"/>
    </source>
</evidence>
<comment type="subcellular location">
    <subcellularLocation>
        <location evidence="2">Cell membrane</location>
        <topology evidence="2">Multi-pass membrane protein</topology>
    </subcellularLocation>
</comment>
<dbReference type="PANTHER" id="PTHR46382:SF1">
    <property type="entry name" value="PHOSPHATIDATE CYTIDYLYLTRANSFERASE"/>
    <property type="match status" value="1"/>
</dbReference>
<proteinExistence type="inferred from homology"/>
<evidence type="ECO:0000256" key="10">
    <source>
        <dbReference type="ARBA" id="ARBA00022679"/>
    </source>
</evidence>
<protein>
    <recommendedName>
        <fullName evidence="7 18">Phosphatidate cytidylyltransferase</fullName>
        <ecNumber evidence="6 18">2.7.7.41</ecNumber>
    </recommendedName>
</protein>